<comment type="caution">
    <text evidence="13">The sequence shown here is derived from an EMBL/GenBank/DDBJ whole genome shotgun (WGS) entry which is preliminary data.</text>
</comment>
<dbReference type="Pfam" id="PF00593">
    <property type="entry name" value="TonB_dep_Rec_b-barrel"/>
    <property type="match status" value="1"/>
</dbReference>
<keyword evidence="8" id="KW-0798">TonB box</keyword>
<keyword evidence="5" id="KW-0732">Signal</keyword>
<evidence type="ECO:0000256" key="7">
    <source>
        <dbReference type="ARBA" id="ARBA00023065"/>
    </source>
</evidence>
<evidence type="ECO:0000256" key="8">
    <source>
        <dbReference type="ARBA" id="ARBA00023077"/>
    </source>
</evidence>
<sequence>MFEFRHQTTDIKPGDPHDRTSALPGTVFGWIPVILALFLTLQPVYAQHAHTGTVVNAGAVRKAASSESAKPYSHRAQLKKPVSIKVIGRPEIRAAGPAAGAAQALVFAPGVAIGGYGNGGAAKFALSVNGIKQGWSGPSGGTIDNGSLSVSFDGVPMNNLASGLWESPEVNQLEMIQQIAVTYGPGEPSDRWYDNVGGAIDFVPVQPERLRGFKVSLFAGSYSSQGFYVQGQSGRLDGWETVLAGGASSANSFRTTPDGFSSPGHDYAWFLKTRHRYAGGSLSVGAYTAYAQAFRPNVVPVDPIPGVTVNGLTAAGTPIAGPLYSQATTGFYGALPYSVWNKNDANRTYLFYIRTDTALSSNLGFHEMVWYRYGSRFHFHEYNFLQDQANRYEYNNPHGYAYGDKAYFSLFLPDNRIDFGAFWITSKYNSKNAFYNPEFGGSNVAPNSSYRSDIWYQNDVALFGQDKIRLPLHFTITPGLRLIRYNTDYYVNGPADFPNATGSDQGKLPNASTGFTKLEPSIFVNWQPTPDWSVYTNYSTAYRQPSDGGGGGPYQQILASSLQLEEGAELQVGAKYRWVRSPIGALFAGVNYYHLTYSHQIISITSANGQYLTSAFGSSHYDGVNLFADDDPIANLHLFANLSFEHAVFNHYAVGGVDYNGLPVSNTPERTFSLGGSWMFPVNADLHLTPRLWLTYNGPEYLFNNATGAPTSNTQPAYTVWNAALGIGLPRLKPLHSLRLNFAVLNLFNRHYNTIEYYSSGGYFVVPQSVGALLAYPGAPRTAYVSLTARF</sequence>
<dbReference type="EMBL" id="AUZY01001009">
    <property type="protein sequence ID" value="EQD76640.1"/>
    <property type="molecule type" value="Genomic_DNA"/>
</dbReference>
<dbReference type="AlphaFoldDB" id="T1D2H2"/>
<dbReference type="GO" id="GO:0015344">
    <property type="term" value="F:siderophore uptake transmembrane transporter activity"/>
    <property type="evidence" value="ECO:0007669"/>
    <property type="project" value="TreeGrafter"/>
</dbReference>
<evidence type="ECO:0000256" key="9">
    <source>
        <dbReference type="ARBA" id="ARBA00023136"/>
    </source>
</evidence>
<dbReference type="InterPro" id="IPR039426">
    <property type="entry name" value="TonB-dep_rcpt-like"/>
</dbReference>
<reference evidence="13" key="2">
    <citation type="journal article" date="2014" name="ISME J.">
        <title>Microbial stratification in low pH oxic and suboxic macroscopic growths along an acid mine drainage.</title>
        <authorList>
            <person name="Mendez-Garcia C."/>
            <person name="Mesa V."/>
            <person name="Sprenger R.R."/>
            <person name="Richter M."/>
            <person name="Diez M.S."/>
            <person name="Solano J."/>
            <person name="Bargiela R."/>
            <person name="Golyshina O.V."/>
            <person name="Manteca A."/>
            <person name="Ramos J.L."/>
            <person name="Gallego J.R."/>
            <person name="Llorente I."/>
            <person name="Martins Dos Santos V.A."/>
            <person name="Jensen O.N."/>
            <person name="Pelaez A.I."/>
            <person name="Sanchez J."/>
            <person name="Ferrer M."/>
        </authorList>
    </citation>
    <scope>NUCLEOTIDE SEQUENCE</scope>
</reference>
<evidence type="ECO:0000313" key="13">
    <source>
        <dbReference type="EMBL" id="EQD76640.1"/>
    </source>
</evidence>
<keyword evidence="7" id="KW-0406">Ion transport</keyword>
<keyword evidence="10" id="KW-0998">Cell outer membrane</keyword>
<dbReference type="Gene3D" id="2.40.170.20">
    <property type="entry name" value="TonB-dependent receptor, beta-barrel domain"/>
    <property type="match status" value="1"/>
</dbReference>
<feature type="domain" description="TonB-dependent receptor plug" evidence="12">
    <location>
        <begin position="79"/>
        <end position="186"/>
    </location>
</feature>
<reference evidence="13" key="1">
    <citation type="submission" date="2013-08" db="EMBL/GenBank/DDBJ databases">
        <authorList>
            <person name="Mendez C."/>
            <person name="Richter M."/>
            <person name="Ferrer M."/>
            <person name="Sanchez J."/>
        </authorList>
    </citation>
    <scope>NUCLEOTIDE SEQUENCE</scope>
</reference>
<dbReference type="PANTHER" id="PTHR32552">
    <property type="entry name" value="FERRICHROME IRON RECEPTOR-RELATED"/>
    <property type="match status" value="1"/>
</dbReference>
<evidence type="ECO:0000259" key="12">
    <source>
        <dbReference type="Pfam" id="PF07715"/>
    </source>
</evidence>
<keyword evidence="6" id="KW-0408">Iron</keyword>
<evidence type="ECO:0000256" key="1">
    <source>
        <dbReference type="ARBA" id="ARBA00004571"/>
    </source>
</evidence>
<dbReference type="PANTHER" id="PTHR32552:SF68">
    <property type="entry name" value="FERRICHROME OUTER MEMBRANE TRANSPORTER_PHAGE RECEPTOR"/>
    <property type="match status" value="1"/>
</dbReference>
<keyword evidence="9" id="KW-0472">Membrane</keyword>
<evidence type="ECO:0000256" key="3">
    <source>
        <dbReference type="ARBA" id="ARBA00022496"/>
    </source>
</evidence>
<dbReference type="PROSITE" id="PS52016">
    <property type="entry name" value="TONB_DEPENDENT_REC_3"/>
    <property type="match status" value="1"/>
</dbReference>
<keyword evidence="4" id="KW-0812">Transmembrane</keyword>
<dbReference type="GO" id="GO:0009279">
    <property type="term" value="C:cell outer membrane"/>
    <property type="evidence" value="ECO:0007669"/>
    <property type="project" value="UniProtKB-SubCell"/>
</dbReference>
<dbReference type="Pfam" id="PF07715">
    <property type="entry name" value="Plug"/>
    <property type="match status" value="1"/>
</dbReference>
<dbReference type="InterPro" id="IPR012910">
    <property type="entry name" value="Plug_dom"/>
</dbReference>
<feature type="domain" description="TonB-dependent receptor-like beta-barrel" evidence="11">
    <location>
        <begin position="325"/>
        <end position="747"/>
    </location>
</feature>
<dbReference type="SUPFAM" id="SSF56935">
    <property type="entry name" value="Porins"/>
    <property type="match status" value="1"/>
</dbReference>
<comment type="subcellular location">
    <subcellularLocation>
        <location evidence="1">Cell outer membrane</location>
        <topology evidence="1">Multi-pass membrane protein</topology>
    </subcellularLocation>
</comment>
<dbReference type="Gene3D" id="2.170.130.10">
    <property type="entry name" value="TonB-dependent receptor, plug domain"/>
    <property type="match status" value="1"/>
</dbReference>
<dbReference type="InterPro" id="IPR000531">
    <property type="entry name" value="Beta-barrel_TonB"/>
</dbReference>
<dbReference type="InterPro" id="IPR037066">
    <property type="entry name" value="Plug_dom_sf"/>
</dbReference>
<evidence type="ECO:0000259" key="11">
    <source>
        <dbReference type="Pfam" id="PF00593"/>
    </source>
</evidence>
<keyword evidence="3" id="KW-0410">Iron transport</keyword>
<gene>
    <name evidence="13" type="ORF">B1B_01555</name>
</gene>
<dbReference type="InterPro" id="IPR010917">
    <property type="entry name" value="TonB_rcpt_CS"/>
</dbReference>
<evidence type="ECO:0000256" key="5">
    <source>
        <dbReference type="ARBA" id="ARBA00022729"/>
    </source>
</evidence>
<evidence type="ECO:0000256" key="10">
    <source>
        <dbReference type="ARBA" id="ARBA00023237"/>
    </source>
</evidence>
<proteinExistence type="predicted"/>
<evidence type="ECO:0000256" key="4">
    <source>
        <dbReference type="ARBA" id="ARBA00022692"/>
    </source>
</evidence>
<protein>
    <submittedName>
        <fullName evidence="13">TonB-dependent outer membrane receptor</fullName>
    </submittedName>
</protein>
<accession>T1D2H2</accession>
<organism evidence="13">
    <name type="scientific">mine drainage metagenome</name>
    <dbReference type="NCBI Taxonomy" id="410659"/>
    <lineage>
        <taxon>unclassified sequences</taxon>
        <taxon>metagenomes</taxon>
        <taxon>ecological metagenomes</taxon>
    </lineage>
</organism>
<dbReference type="PROSITE" id="PS01156">
    <property type="entry name" value="TONB_DEPENDENT_REC_2"/>
    <property type="match status" value="1"/>
</dbReference>
<evidence type="ECO:0000256" key="6">
    <source>
        <dbReference type="ARBA" id="ARBA00023004"/>
    </source>
</evidence>
<evidence type="ECO:0000256" key="2">
    <source>
        <dbReference type="ARBA" id="ARBA00022448"/>
    </source>
</evidence>
<name>T1D2H2_9ZZZZ</name>
<keyword evidence="2" id="KW-0813">Transport</keyword>
<keyword evidence="13" id="KW-0675">Receptor</keyword>
<dbReference type="InterPro" id="IPR036942">
    <property type="entry name" value="Beta-barrel_TonB_sf"/>
</dbReference>